<evidence type="ECO:0000256" key="7">
    <source>
        <dbReference type="ARBA" id="ARBA00023306"/>
    </source>
</evidence>
<accession>A0ABR7SXJ1</accession>
<gene>
    <name evidence="10" type="ORF">H1S01_01880</name>
</gene>
<keyword evidence="5" id="KW-1133">Transmembrane helix</keyword>
<evidence type="ECO:0000313" key="10">
    <source>
        <dbReference type="EMBL" id="MBC9783257.1"/>
    </source>
</evidence>
<dbReference type="InterPro" id="IPR013685">
    <property type="entry name" value="POTRA_FtsQ_type"/>
</dbReference>
<dbReference type="PROSITE" id="PS51779">
    <property type="entry name" value="POTRA"/>
    <property type="match status" value="1"/>
</dbReference>
<keyword evidence="3" id="KW-0132">Cell division</keyword>
<comment type="caution">
    <text evidence="10">The sequence shown here is derived from an EMBL/GenBank/DDBJ whole genome shotgun (WGS) entry which is preliminary data.</text>
</comment>
<evidence type="ECO:0000256" key="5">
    <source>
        <dbReference type="ARBA" id="ARBA00022989"/>
    </source>
</evidence>
<evidence type="ECO:0000256" key="2">
    <source>
        <dbReference type="ARBA" id="ARBA00022475"/>
    </source>
</evidence>
<dbReference type="PANTHER" id="PTHR37820:SF1">
    <property type="entry name" value="CELL DIVISION PROTEIN FTSQ"/>
    <property type="match status" value="1"/>
</dbReference>
<evidence type="ECO:0000256" key="4">
    <source>
        <dbReference type="ARBA" id="ARBA00022692"/>
    </source>
</evidence>
<dbReference type="Proteomes" id="UP000617402">
    <property type="component" value="Unassembled WGS sequence"/>
</dbReference>
<keyword evidence="2" id="KW-1003">Cell membrane</keyword>
<keyword evidence="7" id="KW-0131">Cell cycle</keyword>
<evidence type="ECO:0000313" key="11">
    <source>
        <dbReference type="Proteomes" id="UP000617402"/>
    </source>
</evidence>
<name>A0ABR7SXJ1_HELCL</name>
<keyword evidence="4" id="KW-0812">Transmembrane</keyword>
<sequence length="262" mass="29179">MRRGRASVLLFFFGSLLLLAAYYFLHSPYFGVSQVNVQGISLINQEEIVKLSGIHSGENIWRLDTQRIKQQLLFHPQVETVEIDRQWPSTVLIEIKERKPIAVVGQAGSFILIDQQGIFLRKVESLYGIPLPIITGVQVPLNAGPGQPIDAEGLPVALKVCTELTSSVLARVGEIHVSAGHRLVLYTEEGLEVRFGTAEDISAKGDMLTEMLKQLTNNGGSEKIQYIDISSPKAPVVKPRETNETKKEPLRNPYQPRSNKRQ</sequence>
<dbReference type="RefSeq" id="WP_188038416.1">
    <property type="nucleotide sequence ID" value="NZ_JACVHF010000001.1"/>
</dbReference>
<dbReference type="InterPro" id="IPR005548">
    <property type="entry name" value="Cell_div_FtsQ/DivIB_C"/>
</dbReference>
<feature type="domain" description="POTRA" evidence="9">
    <location>
        <begin position="30"/>
        <end position="98"/>
    </location>
</feature>
<dbReference type="PANTHER" id="PTHR37820">
    <property type="entry name" value="CELL DIVISION PROTEIN DIVIB"/>
    <property type="match status" value="1"/>
</dbReference>
<organism evidence="10 11">
    <name type="scientific">Heliobacterium chlorum</name>
    <dbReference type="NCBI Taxonomy" id="2698"/>
    <lineage>
        <taxon>Bacteria</taxon>
        <taxon>Bacillati</taxon>
        <taxon>Bacillota</taxon>
        <taxon>Clostridia</taxon>
        <taxon>Eubacteriales</taxon>
        <taxon>Heliobacteriaceae</taxon>
        <taxon>Heliobacterium</taxon>
    </lineage>
</organism>
<dbReference type="EMBL" id="JACVHF010000001">
    <property type="protein sequence ID" value="MBC9783257.1"/>
    <property type="molecule type" value="Genomic_DNA"/>
</dbReference>
<feature type="region of interest" description="Disordered" evidence="8">
    <location>
        <begin position="228"/>
        <end position="262"/>
    </location>
</feature>
<dbReference type="Pfam" id="PF08478">
    <property type="entry name" value="POTRA_1"/>
    <property type="match status" value="1"/>
</dbReference>
<evidence type="ECO:0000259" key="9">
    <source>
        <dbReference type="PROSITE" id="PS51779"/>
    </source>
</evidence>
<keyword evidence="6" id="KW-0472">Membrane</keyword>
<keyword evidence="11" id="KW-1185">Reference proteome</keyword>
<dbReference type="InterPro" id="IPR034746">
    <property type="entry name" value="POTRA"/>
</dbReference>
<evidence type="ECO:0000256" key="3">
    <source>
        <dbReference type="ARBA" id="ARBA00022618"/>
    </source>
</evidence>
<dbReference type="Pfam" id="PF03799">
    <property type="entry name" value="FtsQ_DivIB_C"/>
    <property type="match status" value="1"/>
</dbReference>
<protein>
    <submittedName>
        <fullName evidence="10">FtsQ-type POTRA domain-containing protein</fullName>
    </submittedName>
</protein>
<dbReference type="Gene3D" id="3.10.20.310">
    <property type="entry name" value="membrane protein fhac"/>
    <property type="match status" value="1"/>
</dbReference>
<comment type="subcellular location">
    <subcellularLocation>
        <location evidence="1">Membrane</location>
    </subcellularLocation>
</comment>
<feature type="compositionally biased region" description="Basic and acidic residues" evidence="8">
    <location>
        <begin position="238"/>
        <end position="250"/>
    </location>
</feature>
<evidence type="ECO:0000256" key="8">
    <source>
        <dbReference type="SAM" id="MobiDB-lite"/>
    </source>
</evidence>
<evidence type="ECO:0000256" key="1">
    <source>
        <dbReference type="ARBA" id="ARBA00004370"/>
    </source>
</evidence>
<reference evidence="10 11" key="1">
    <citation type="submission" date="2020-07" db="EMBL/GenBank/DDBJ databases">
        <title>Draft whole-genome sequence of Heliobacterium chlorum DSM 3682, type strain.</title>
        <authorList>
            <person name="Kyndt J.A."/>
            <person name="Meyer T.E."/>
            <person name="Imhoff J.F."/>
        </authorList>
    </citation>
    <scope>NUCLEOTIDE SEQUENCE [LARGE SCALE GENOMIC DNA]</scope>
    <source>
        <strain evidence="10 11">DSM 3682</strain>
    </source>
</reference>
<evidence type="ECO:0000256" key="6">
    <source>
        <dbReference type="ARBA" id="ARBA00023136"/>
    </source>
</evidence>
<proteinExistence type="predicted"/>
<dbReference type="InterPro" id="IPR050487">
    <property type="entry name" value="FtsQ_DivIB"/>
</dbReference>